<accession>A0A430QMK4</accession>
<keyword evidence="2 5" id="KW-0812">Transmembrane</keyword>
<keyword evidence="4 5" id="KW-0472">Membrane</keyword>
<gene>
    <name evidence="6" type="ORF">DC041_0004562</name>
</gene>
<keyword evidence="7" id="KW-1185">Reference proteome</keyword>
<dbReference type="InterPro" id="IPR000832">
    <property type="entry name" value="GPCR_2_secretin-like"/>
</dbReference>
<dbReference type="GO" id="GO:0007188">
    <property type="term" value="P:adenylate cyclase-modulating G protein-coupled receptor signaling pathway"/>
    <property type="evidence" value="ECO:0007669"/>
    <property type="project" value="TreeGrafter"/>
</dbReference>
<evidence type="ECO:0000256" key="2">
    <source>
        <dbReference type="ARBA" id="ARBA00022692"/>
    </source>
</evidence>
<proteinExistence type="predicted"/>
<dbReference type="GO" id="GO:0008528">
    <property type="term" value="F:G protein-coupled peptide receptor activity"/>
    <property type="evidence" value="ECO:0007669"/>
    <property type="project" value="TreeGrafter"/>
</dbReference>
<name>A0A430QMK4_SCHBO</name>
<sequence>MSDNNDSNNNVNNNRFANNDNRKKTYIIIQNTMIIIWELCQTCVFTWTFIEGIHIHELIVVSVFQPSVNMYPLMIAAWVVPIFITGLWLSAWLYTNKIDVKAVKAAILLMPLLGITNFIVLLPEPKHPLGFFIVSGIRRVLPTWQGFIISMIYYFMNKDVSFILFKIATNLNFICYHDDKPSVYSLETTWLLNTYVIFMV</sequence>
<evidence type="ECO:0000313" key="6">
    <source>
        <dbReference type="EMBL" id="RTG88933.1"/>
    </source>
</evidence>
<evidence type="ECO:0000256" key="4">
    <source>
        <dbReference type="ARBA" id="ARBA00023136"/>
    </source>
</evidence>
<evidence type="ECO:0000256" key="1">
    <source>
        <dbReference type="ARBA" id="ARBA00004141"/>
    </source>
</evidence>
<feature type="transmembrane region" description="Helical" evidence="5">
    <location>
        <begin position="105"/>
        <end position="123"/>
    </location>
</feature>
<keyword evidence="3 5" id="KW-1133">Transmembrane helix</keyword>
<evidence type="ECO:0000256" key="5">
    <source>
        <dbReference type="SAM" id="Phobius"/>
    </source>
</evidence>
<feature type="transmembrane region" description="Helical" evidence="5">
    <location>
        <begin position="70"/>
        <end position="93"/>
    </location>
</feature>
<feature type="transmembrane region" description="Helical" evidence="5">
    <location>
        <begin position="129"/>
        <end position="156"/>
    </location>
</feature>
<comment type="subcellular location">
    <subcellularLocation>
        <location evidence="1">Membrane</location>
        <topology evidence="1">Multi-pass membrane protein</topology>
    </subcellularLocation>
</comment>
<dbReference type="InterPro" id="IPR050332">
    <property type="entry name" value="GPCR_2"/>
</dbReference>
<reference evidence="6 7" key="1">
    <citation type="journal article" date="2019" name="PLoS Pathog.">
        <title>Genome sequence of the bovine parasite Schistosoma bovis Tanzania.</title>
        <authorList>
            <person name="Oey H."/>
            <person name="Zakrzewski M."/>
            <person name="Gobert G."/>
            <person name="Gravermann K."/>
            <person name="Stoye J."/>
            <person name="Jones M."/>
            <person name="Mcmanus D."/>
            <person name="Krause L."/>
        </authorList>
    </citation>
    <scope>NUCLEOTIDE SEQUENCE [LARGE SCALE GENOMIC DNA]</scope>
    <source>
        <strain evidence="6 7">TAN1997</strain>
    </source>
</reference>
<dbReference type="Pfam" id="PF00002">
    <property type="entry name" value="7tm_2"/>
    <property type="match status" value="1"/>
</dbReference>
<dbReference type="Proteomes" id="UP000290809">
    <property type="component" value="Unassembled WGS sequence"/>
</dbReference>
<organism evidence="6 7">
    <name type="scientific">Schistosoma bovis</name>
    <name type="common">Blood fluke</name>
    <dbReference type="NCBI Taxonomy" id="6184"/>
    <lineage>
        <taxon>Eukaryota</taxon>
        <taxon>Metazoa</taxon>
        <taxon>Spiralia</taxon>
        <taxon>Lophotrochozoa</taxon>
        <taxon>Platyhelminthes</taxon>
        <taxon>Trematoda</taxon>
        <taxon>Digenea</taxon>
        <taxon>Strigeidida</taxon>
        <taxon>Schistosomatoidea</taxon>
        <taxon>Schistosomatidae</taxon>
        <taxon>Schistosoma</taxon>
    </lineage>
</organism>
<dbReference type="GO" id="GO:0005886">
    <property type="term" value="C:plasma membrane"/>
    <property type="evidence" value="ECO:0007669"/>
    <property type="project" value="TreeGrafter"/>
</dbReference>
<dbReference type="EMBL" id="QMKO01001540">
    <property type="protein sequence ID" value="RTG88933.1"/>
    <property type="molecule type" value="Genomic_DNA"/>
</dbReference>
<protein>
    <submittedName>
        <fullName evidence="6">Uncharacterized protein</fullName>
    </submittedName>
</protein>
<dbReference type="Gene3D" id="1.20.1070.10">
    <property type="entry name" value="Rhodopsin 7-helix transmembrane proteins"/>
    <property type="match status" value="2"/>
</dbReference>
<dbReference type="STRING" id="6184.A0A430QMK4"/>
<comment type="caution">
    <text evidence="6">The sequence shown here is derived from an EMBL/GenBank/DDBJ whole genome shotgun (WGS) entry which is preliminary data.</text>
</comment>
<evidence type="ECO:0000256" key="3">
    <source>
        <dbReference type="ARBA" id="ARBA00022989"/>
    </source>
</evidence>
<evidence type="ECO:0000313" key="7">
    <source>
        <dbReference type="Proteomes" id="UP000290809"/>
    </source>
</evidence>
<dbReference type="AlphaFoldDB" id="A0A430QMK4"/>
<feature type="transmembrane region" description="Helical" evidence="5">
    <location>
        <begin position="25"/>
        <end position="50"/>
    </location>
</feature>
<dbReference type="PANTHER" id="PTHR45620">
    <property type="entry name" value="PDF RECEPTOR-LIKE PROTEIN-RELATED"/>
    <property type="match status" value="1"/>
</dbReference>